<dbReference type="PANTHER" id="PTHR33293:SF1">
    <property type="entry name" value="INSERTION ELEMENT IS1 1 PROTEIN INSB-RELATED"/>
    <property type="match status" value="1"/>
</dbReference>
<sequence>MALMDIIKEIQKLNTADQLRMKEFFTKSLASYTASEPIFKEVSEQKHKDGYTCTHCHSHNVVRFGKYSVKVGMKTMERQRYRCKDCRKTFTDVTNTLLGGSHLPHKWLDFIQCMLCMLEGNSLRKASELIEVHYVTLFYWRHKVLSALKQMDFDQFSGIVEMDETYFLYSEKGKRNINGRKSRKRGGASQFRGISKEQVCVLIARDRQKLTYSKVIGQGRIVKSRLEKAIGSKLSKTNGLCTDAWRAFKTYAKEKGLEHYPFKSDGKERVKGLYHIQNVNNYHSRLKGWMDRFKGVATKYLDHYLSWFQFLDVIRFRNDSTTVSKMVIDSCLFSTDATYDSLRLSSYVR</sequence>
<dbReference type="Proteomes" id="UP000233440">
    <property type="component" value="Unassembled WGS sequence"/>
</dbReference>
<dbReference type="OrthoDB" id="9802985at2"/>
<keyword evidence="3" id="KW-1185">Reference proteome</keyword>
<comment type="caution">
    <text evidence="2">The sequence shown here is derived from an EMBL/GenBank/DDBJ whole genome shotgun (WGS) entry which is preliminary data.</text>
</comment>
<reference evidence="2 3" key="1">
    <citation type="submission" date="2017-11" db="EMBL/GenBank/DDBJ databases">
        <title>Bacillus camelliae sp. nov., isolated from pu'er tea.</title>
        <authorList>
            <person name="Niu L."/>
        </authorList>
    </citation>
    <scope>NUCLEOTIDE SEQUENCE [LARGE SCALE GENOMIC DNA]</scope>
    <source>
        <strain evidence="2 3">7578-1</strain>
    </source>
</reference>
<organism evidence="2 3">
    <name type="scientific">Heyndrickxia camelliae</name>
    <dbReference type="NCBI Taxonomy" id="1707093"/>
    <lineage>
        <taxon>Bacteria</taxon>
        <taxon>Bacillati</taxon>
        <taxon>Bacillota</taxon>
        <taxon>Bacilli</taxon>
        <taxon>Bacillales</taxon>
        <taxon>Bacillaceae</taxon>
        <taxon>Heyndrickxia</taxon>
    </lineage>
</organism>
<dbReference type="Pfam" id="PF12762">
    <property type="entry name" value="DDE_Tnp_IS1595"/>
    <property type="match status" value="1"/>
</dbReference>
<dbReference type="SMART" id="SM01126">
    <property type="entry name" value="DDE_Tnp_IS1595"/>
    <property type="match status" value="1"/>
</dbReference>
<evidence type="ECO:0000313" key="3">
    <source>
        <dbReference type="Proteomes" id="UP000233440"/>
    </source>
</evidence>
<dbReference type="PANTHER" id="PTHR33293">
    <property type="entry name" value="INSERTION ELEMENT IS1 1 PROTEIN INSB-RELATED"/>
    <property type="match status" value="1"/>
</dbReference>
<dbReference type="InterPro" id="IPR051354">
    <property type="entry name" value="Transposase_27_IS1"/>
</dbReference>
<evidence type="ECO:0000313" key="2">
    <source>
        <dbReference type="EMBL" id="PKR83253.1"/>
    </source>
</evidence>
<protein>
    <submittedName>
        <fullName evidence="2">IS1595 family transposase</fullName>
    </submittedName>
</protein>
<feature type="domain" description="ISXO2-like transposase" evidence="1">
    <location>
        <begin position="155"/>
        <end position="317"/>
    </location>
</feature>
<accession>A0A2N3LFF5</accession>
<gene>
    <name evidence="2" type="ORF">CWO92_19825</name>
</gene>
<proteinExistence type="predicted"/>
<dbReference type="NCBIfam" id="NF033547">
    <property type="entry name" value="transpos_IS1595"/>
    <property type="match status" value="1"/>
</dbReference>
<dbReference type="InterPro" id="IPR024445">
    <property type="entry name" value="Tnp_ISXO2-like"/>
</dbReference>
<name>A0A2N3LFF5_9BACI</name>
<dbReference type="EMBL" id="PIQO01000020">
    <property type="protein sequence ID" value="PKR83253.1"/>
    <property type="molecule type" value="Genomic_DNA"/>
</dbReference>
<evidence type="ECO:0000259" key="1">
    <source>
        <dbReference type="SMART" id="SM01126"/>
    </source>
</evidence>
<dbReference type="AlphaFoldDB" id="A0A2N3LFF5"/>